<dbReference type="SUPFAM" id="SSF52540">
    <property type="entry name" value="P-loop containing nucleoside triphosphate hydrolases"/>
    <property type="match status" value="1"/>
</dbReference>
<dbReference type="OrthoDB" id="9810236at2"/>
<gene>
    <name evidence="12" type="primary">cas3</name>
    <name evidence="12" type="ORF">GQR91_14110</name>
    <name evidence="13" type="ORF">SAMN05216557_11019</name>
</gene>
<dbReference type="Proteomes" id="UP000323502">
    <property type="component" value="Unassembled WGS sequence"/>
</dbReference>
<evidence type="ECO:0000313" key="12">
    <source>
        <dbReference type="EMBL" id="MWC44762.1"/>
    </source>
</evidence>
<dbReference type="PROSITE" id="PS51192">
    <property type="entry name" value="HELICASE_ATP_BIND_1"/>
    <property type="match status" value="1"/>
</dbReference>
<keyword evidence="9" id="KW-0051">Antiviral defense</keyword>
<feature type="domain" description="HD Cas3-type" evidence="11">
    <location>
        <begin position="21"/>
        <end position="217"/>
    </location>
</feature>
<evidence type="ECO:0000256" key="6">
    <source>
        <dbReference type="ARBA" id="ARBA00022801"/>
    </source>
</evidence>
<evidence type="ECO:0000256" key="7">
    <source>
        <dbReference type="ARBA" id="ARBA00022806"/>
    </source>
</evidence>
<keyword evidence="14" id="KW-1185">Reference proteome</keyword>
<dbReference type="CDD" id="cd09641">
    <property type="entry name" value="Cas3''_I"/>
    <property type="match status" value="1"/>
</dbReference>
<organism evidence="13 14">
    <name type="scientific">Sphingomonas carotinifaciens</name>
    <dbReference type="NCBI Taxonomy" id="1166323"/>
    <lineage>
        <taxon>Bacteria</taxon>
        <taxon>Pseudomonadati</taxon>
        <taxon>Pseudomonadota</taxon>
        <taxon>Alphaproteobacteria</taxon>
        <taxon>Sphingomonadales</taxon>
        <taxon>Sphingomonadaceae</taxon>
        <taxon>Sphingomonas</taxon>
    </lineage>
</organism>
<dbReference type="GO" id="GO:0005524">
    <property type="term" value="F:ATP binding"/>
    <property type="evidence" value="ECO:0007669"/>
    <property type="project" value="UniProtKB-KW"/>
</dbReference>
<comment type="similarity">
    <text evidence="2">In the central section; belongs to the CRISPR-associated helicase Cas3 family.</text>
</comment>
<evidence type="ECO:0000313" key="14">
    <source>
        <dbReference type="Proteomes" id="UP000323502"/>
    </source>
</evidence>
<keyword evidence="8" id="KW-0067">ATP-binding</keyword>
<dbReference type="Pfam" id="PF18019">
    <property type="entry name" value="Cas3_HD"/>
    <property type="match status" value="1"/>
</dbReference>
<dbReference type="Pfam" id="PF00270">
    <property type="entry name" value="DEAD"/>
    <property type="match status" value="1"/>
</dbReference>
<dbReference type="InterPro" id="IPR006483">
    <property type="entry name" value="CRISPR-assoc_Cas3_HD"/>
</dbReference>
<dbReference type="InterPro" id="IPR050547">
    <property type="entry name" value="DEAD_box_RNA_helicases"/>
</dbReference>
<dbReference type="InterPro" id="IPR027417">
    <property type="entry name" value="P-loop_NTPase"/>
</dbReference>
<proteinExistence type="inferred from homology"/>
<dbReference type="GO" id="GO:0003723">
    <property type="term" value="F:RNA binding"/>
    <property type="evidence" value="ECO:0007669"/>
    <property type="project" value="TreeGrafter"/>
</dbReference>
<keyword evidence="13" id="KW-0255">Endonuclease</keyword>
<reference evidence="13 14" key="1">
    <citation type="submission" date="2016-10" db="EMBL/GenBank/DDBJ databases">
        <authorList>
            <person name="Varghese N."/>
            <person name="Submissions S."/>
        </authorList>
    </citation>
    <scope>NUCLEOTIDE SEQUENCE [LARGE SCALE GENOMIC DNA]</scope>
    <source>
        <strain evidence="13 14">S7-754</strain>
    </source>
</reference>
<name>A0A1G7R471_9SPHN</name>
<dbReference type="GO" id="GO:0051607">
    <property type="term" value="P:defense response to virus"/>
    <property type="evidence" value="ECO:0007669"/>
    <property type="project" value="UniProtKB-KW"/>
</dbReference>
<keyword evidence="6" id="KW-0378">Hydrolase</keyword>
<dbReference type="PROSITE" id="PS51643">
    <property type="entry name" value="HD_CAS3"/>
    <property type="match status" value="1"/>
</dbReference>
<dbReference type="NCBIfam" id="TIGR01596">
    <property type="entry name" value="cas3_HD"/>
    <property type="match status" value="1"/>
</dbReference>
<dbReference type="RefSeq" id="WP_149683410.1">
    <property type="nucleotide sequence ID" value="NZ_FNBI01000010.1"/>
</dbReference>
<dbReference type="GO" id="GO:0016787">
    <property type="term" value="F:hydrolase activity"/>
    <property type="evidence" value="ECO:0007669"/>
    <property type="project" value="UniProtKB-KW"/>
</dbReference>
<dbReference type="NCBIfam" id="TIGR01587">
    <property type="entry name" value="cas3_core"/>
    <property type="match status" value="1"/>
</dbReference>
<dbReference type="SMART" id="SM00490">
    <property type="entry name" value="HELICc"/>
    <property type="match status" value="1"/>
</dbReference>
<dbReference type="InterPro" id="IPR006474">
    <property type="entry name" value="Helicase_Cas3_CRISPR-ass_core"/>
</dbReference>
<reference evidence="12 15" key="2">
    <citation type="submission" date="2019-12" db="EMBL/GenBank/DDBJ databases">
        <authorList>
            <person name="Zheng J."/>
        </authorList>
    </citation>
    <scope>NUCLEOTIDE SEQUENCE [LARGE SCALE GENOMIC DNA]</scope>
    <source>
        <strain evidence="12 15">DSM 27347</strain>
    </source>
</reference>
<dbReference type="Gene3D" id="1.10.3210.30">
    <property type="match status" value="1"/>
</dbReference>
<evidence type="ECO:0000256" key="3">
    <source>
        <dbReference type="ARBA" id="ARBA00022722"/>
    </source>
</evidence>
<dbReference type="InterPro" id="IPR014001">
    <property type="entry name" value="Helicase_ATP-bd"/>
</dbReference>
<dbReference type="GO" id="GO:0046872">
    <property type="term" value="F:metal ion binding"/>
    <property type="evidence" value="ECO:0007669"/>
    <property type="project" value="UniProtKB-KW"/>
</dbReference>
<dbReference type="Pfam" id="PF22590">
    <property type="entry name" value="Cas3-like_C_2"/>
    <property type="match status" value="1"/>
</dbReference>
<dbReference type="AlphaFoldDB" id="A0A1G7R471"/>
<accession>A0A1G7R471</accession>
<dbReference type="InterPro" id="IPR038257">
    <property type="entry name" value="CRISPR-assoc_Cas3_HD_sf"/>
</dbReference>
<dbReference type="EMBL" id="WSUT01000005">
    <property type="protein sequence ID" value="MWC44762.1"/>
    <property type="molecule type" value="Genomic_DNA"/>
</dbReference>
<dbReference type="InterPro" id="IPR011545">
    <property type="entry name" value="DEAD/DEAH_box_helicase_dom"/>
</dbReference>
<feature type="domain" description="Helicase ATP-binding" evidence="10">
    <location>
        <begin position="276"/>
        <end position="483"/>
    </location>
</feature>
<dbReference type="SMART" id="SM00487">
    <property type="entry name" value="DEXDc"/>
    <property type="match status" value="1"/>
</dbReference>
<dbReference type="EMBL" id="FNBI01000010">
    <property type="protein sequence ID" value="SDG04919.1"/>
    <property type="molecule type" value="Genomic_DNA"/>
</dbReference>
<evidence type="ECO:0000256" key="1">
    <source>
        <dbReference type="ARBA" id="ARBA00006847"/>
    </source>
</evidence>
<evidence type="ECO:0000313" key="15">
    <source>
        <dbReference type="Proteomes" id="UP000436801"/>
    </source>
</evidence>
<protein>
    <submittedName>
        <fullName evidence="13">CRISPR-associated endonuclease/helicase Cas3</fullName>
    </submittedName>
    <submittedName>
        <fullName evidence="12">CRISPR-associated helicase Cas3</fullName>
    </submittedName>
</protein>
<dbReference type="Gene3D" id="3.40.50.300">
    <property type="entry name" value="P-loop containing nucleotide triphosphate hydrolases"/>
    <property type="match status" value="2"/>
</dbReference>
<evidence type="ECO:0000256" key="9">
    <source>
        <dbReference type="ARBA" id="ARBA00023118"/>
    </source>
</evidence>
<dbReference type="PANTHER" id="PTHR47963:SF9">
    <property type="entry name" value="CRISPR-ASSOCIATED ENDONUCLEASE_HELICASE CAS3"/>
    <property type="match status" value="1"/>
</dbReference>
<dbReference type="Proteomes" id="UP000436801">
    <property type="component" value="Unassembled WGS sequence"/>
</dbReference>
<evidence type="ECO:0000256" key="4">
    <source>
        <dbReference type="ARBA" id="ARBA00022723"/>
    </source>
</evidence>
<keyword evidence="3" id="KW-0540">Nuclease</keyword>
<sequence length="840" mass="89811">MMTATGVNGPWAKLTRNADGTVAASLPLIDHCLDVGTAAQALLSGGAWSLWLSTAAGRPLTAQDHARLIVLAALHDLGKANRGFQARIDPHAPLIGHTGQVAALLFHSRLKTGAAATMLRHLVGAWGAHQHFAAALAHHGRPLPELRRGANLDSGSWMKHSVHWMPVGDDDPGAHVVALIDAVRARWPLAWETGEPLPDAPRFVSLFAGLVTLADWLGSDTRRFPVAGPYGRAREALREEQARDMVAARGLVPLPTPEGDFHAAVGRTPHGFQQEAAADDLGRVALIEAETGSGKTEAALWRWLELRRRGEVDGLYFALPTRAAAVQLQKRVNDVLKRVWGEGAPEAVLAVPGYLVAGDTQGQELPGYEVRWDDGEPGGTDDHRWAAERAKNFLAARVAVGTIDQALLGVLPVKHALFRAGALARSLLVVDEVHASDTYMSTLLERLLDNHLAVGGQALLLSATLGAEARARLLKTPLPPLAEAQALPYPALSGRDAPLRAAIPAARSAKHVAIETDGLIGDPDAIAARAVAAARTGASVLVIRNTVAGAVQVAQAVAARAPDLAFRLGDVPTVHHGRFAPGDRRLLDAAVETAFGKGRAARGQVLVGTQTLEQSLDIDADFLITDLAPMDVLLQRIGRLHRHMRDDRGAHAQARALILRPATRDLMAASGPRHGLGGVYPDILQLESTLRLLESRAHVTIPDDNRHLVETALHPGSITTLAATLGTAWTNHAANRSASFHAARRTAEQLALDLSMDFNLLEFTSNTEDATTRLGAATIQLPLPRPLPGPFGQPVPHLTLPPHMLPPTKTPQEVRILDDCHFQLGTSRYAYDSWGLRNAN</sequence>
<evidence type="ECO:0000259" key="10">
    <source>
        <dbReference type="PROSITE" id="PS51192"/>
    </source>
</evidence>
<dbReference type="GO" id="GO:0003724">
    <property type="term" value="F:RNA helicase activity"/>
    <property type="evidence" value="ECO:0007669"/>
    <property type="project" value="TreeGrafter"/>
</dbReference>
<evidence type="ECO:0000256" key="2">
    <source>
        <dbReference type="ARBA" id="ARBA00009046"/>
    </source>
</evidence>
<evidence type="ECO:0000259" key="11">
    <source>
        <dbReference type="PROSITE" id="PS51643"/>
    </source>
</evidence>
<dbReference type="CDD" id="cd17930">
    <property type="entry name" value="DEXHc_cas3"/>
    <property type="match status" value="1"/>
</dbReference>
<comment type="similarity">
    <text evidence="1">In the N-terminal section; belongs to the CRISPR-associated nuclease Cas3-HD family.</text>
</comment>
<keyword evidence="4" id="KW-0479">Metal-binding</keyword>
<keyword evidence="7 13" id="KW-0347">Helicase</keyword>
<dbReference type="PANTHER" id="PTHR47963">
    <property type="entry name" value="DEAD-BOX ATP-DEPENDENT RNA HELICASE 47, MITOCHONDRIAL"/>
    <property type="match status" value="1"/>
</dbReference>
<evidence type="ECO:0000256" key="5">
    <source>
        <dbReference type="ARBA" id="ARBA00022741"/>
    </source>
</evidence>
<keyword evidence="5" id="KW-0547">Nucleotide-binding</keyword>
<evidence type="ECO:0000313" key="13">
    <source>
        <dbReference type="EMBL" id="SDG04919.1"/>
    </source>
</evidence>
<evidence type="ECO:0000256" key="8">
    <source>
        <dbReference type="ARBA" id="ARBA00022840"/>
    </source>
</evidence>
<dbReference type="GO" id="GO:0004519">
    <property type="term" value="F:endonuclease activity"/>
    <property type="evidence" value="ECO:0007669"/>
    <property type="project" value="UniProtKB-KW"/>
</dbReference>
<dbReference type="InterPro" id="IPR001650">
    <property type="entry name" value="Helicase_C-like"/>
</dbReference>
<dbReference type="InterPro" id="IPR054712">
    <property type="entry name" value="Cas3-like_dom"/>
</dbReference>